<feature type="compositionally biased region" description="Polar residues" evidence="1">
    <location>
        <begin position="405"/>
        <end position="416"/>
    </location>
</feature>
<feature type="compositionally biased region" description="Basic and acidic residues" evidence="1">
    <location>
        <begin position="16"/>
        <end position="25"/>
    </location>
</feature>
<dbReference type="OrthoDB" id="5364171at2759"/>
<keyword evidence="3" id="KW-1185">Reference proteome</keyword>
<protein>
    <submittedName>
        <fullName evidence="2">Uncharacterized protein</fullName>
    </submittedName>
</protein>
<evidence type="ECO:0000313" key="2">
    <source>
        <dbReference type="EMBL" id="KAF2871676.1"/>
    </source>
</evidence>
<feature type="region of interest" description="Disordered" evidence="1">
    <location>
        <begin position="172"/>
        <end position="214"/>
    </location>
</feature>
<dbReference type="Proteomes" id="UP000481861">
    <property type="component" value="Unassembled WGS sequence"/>
</dbReference>
<feature type="region of interest" description="Disordered" evidence="1">
    <location>
        <begin position="405"/>
        <end position="445"/>
    </location>
</feature>
<gene>
    <name evidence="2" type="ORF">BDV95DRAFT_628789</name>
</gene>
<reference evidence="2 3" key="1">
    <citation type="submission" date="2020-01" db="EMBL/GenBank/DDBJ databases">
        <authorList>
            <consortium name="DOE Joint Genome Institute"/>
            <person name="Haridas S."/>
            <person name="Albert R."/>
            <person name="Binder M."/>
            <person name="Bloem J."/>
            <person name="Labutti K."/>
            <person name="Salamov A."/>
            <person name="Andreopoulos B."/>
            <person name="Baker S.E."/>
            <person name="Barry K."/>
            <person name="Bills G."/>
            <person name="Bluhm B.H."/>
            <person name="Cannon C."/>
            <person name="Castanera R."/>
            <person name="Culley D.E."/>
            <person name="Daum C."/>
            <person name="Ezra D."/>
            <person name="Gonzalez J.B."/>
            <person name="Henrissat B."/>
            <person name="Kuo A."/>
            <person name="Liang C."/>
            <person name="Lipzen A."/>
            <person name="Lutzoni F."/>
            <person name="Magnuson J."/>
            <person name="Mondo S."/>
            <person name="Nolan M."/>
            <person name="Ohm R."/>
            <person name="Pangilinan J."/>
            <person name="Park H.-J.H."/>
            <person name="Ramirez L."/>
            <person name="Alfaro M."/>
            <person name="Sun H."/>
            <person name="Tritt A."/>
            <person name="Yoshinaga Y."/>
            <person name="Zwiers L.-H.L."/>
            <person name="Turgeon B.G."/>
            <person name="Goodwin S.B."/>
            <person name="Spatafora J.W."/>
            <person name="Crous P.W."/>
            <person name="Grigoriev I.V."/>
        </authorList>
    </citation>
    <scope>NUCLEOTIDE SEQUENCE [LARGE SCALE GENOMIC DNA]</scope>
    <source>
        <strain evidence="2 3">CBS 611.86</strain>
    </source>
</reference>
<evidence type="ECO:0000256" key="1">
    <source>
        <dbReference type="SAM" id="MobiDB-lite"/>
    </source>
</evidence>
<dbReference type="EMBL" id="JAADJZ010000011">
    <property type="protein sequence ID" value="KAF2871676.1"/>
    <property type="molecule type" value="Genomic_DNA"/>
</dbReference>
<name>A0A7C8M8H9_9PLEO</name>
<proteinExistence type="predicted"/>
<sequence>MPDFSALLDATAKKPHSPDKSDRERSRPRKKPSISLAAGLIMASESGPRTPVQALESQRERGRKEERDEEEEPWSDNLFYAYAKKSDQPDSPPSILTFASARVCHDWWTLVQREYPASLRPGAQLFLLKDDDLHEQMAYNLRFHRLRNQWFCSPSDSIGATNVIPLQDHYGRPVAATPKKPPQPPNKNDGDDAPRASASPVDAPHPQHPPPLDLSALNSSLEKMAAMVWENSAQIRALSVAQSSGLARMQEIAESNTAQIKSLADNQSSLAALLADNASHYIALSNATFASHEQHKEQVRTVLASNALHVKQLAAGQRDLLGTCKGMMRAVETMGTSVAVVNDTVKAQADVQAQTQNQIQQRSNPFSELGSPFVPSALTNRISPSPRKLNRRVKGVWYEYDMSESVGSGSATSTRGTPRGSVSLGVGKALDTPPKTPPGKSTRRV</sequence>
<feature type="region of interest" description="Disordered" evidence="1">
    <location>
        <begin position="1"/>
        <end position="73"/>
    </location>
</feature>
<evidence type="ECO:0000313" key="3">
    <source>
        <dbReference type="Proteomes" id="UP000481861"/>
    </source>
</evidence>
<dbReference type="AlphaFoldDB" id="A0A7C8M8H9"/>
<accession>A0A7C8M8H9</accession>
<comment type="caution">
    <text evidence="2">The sequence shown here is derived from an EMBL/GenBank/DDBJ whole genome shotgun (WGS) entry which is preliminary data.</text>
</comment>
<feature type="compositionally biased region" description="Basic and acidic residues" evidence="1">
    <location>
        <begin position="57"/>
        <end position="66"/>
    </location>
</feature>
<organism evidence="2 3">
    <name type="scientific">Massariosphaeria phaeospora</name>
    <dbReference type="NCBI Taxonomy" id="100035"/>
    <lineage>
        <taxon>Eukaryota</taxon>
        <taxon>Fungi</taxon>
        <taxon>Dikarya</taxon>
        <taxon>Ascomycota</taxon>
        <taxon>Pezizomycotina</taxon>
        <taxon>Dothideomycetes</taxon>
        <taxon>Pleosporomycetidae</taxon>
        <taxon>Pleosporales</taxon>
        <taxon>Pleosporales incertae sedis</taxon>
        <taxon>Massariosphaeria</taxon>
    </lineage>
</organism>